<dbReference type="CDD" id="cd00028">
    <property type="entry name" value="B_lectin"/>
    <property type="match status" value="1"/>
</dbReference>
<feature type="non-terminal residue" evidence="18">
    <location>
        <position position="1"/>
    </location>
</feature>
<evidence type="ECO:0000256" key="8">
    <source>
        <dbReference type="ARBA" id="ARBA00023157"/>
    </source>
</evidence>
<dbReference type="InterPro" id="IPR003609">
    <property type="entry name" value="Pan_app"/>
</dbReference>
<evidence type="ECO:0000256" key="3">
    <source>
        <dbReference type="ARBA" id="ARBA00022553"/>
    </source>
</evidence>
<dbReference type="SUPFAM" id="SSF51110">
    <property type="entry name" value="alpha-D-mannose-specific plant lectins"/>
    <property type="match status" value="1"/>
</dbReference>
<dbReference type="PROSITE" id="PS50026">
    <property type="entry name" value="EGF_3"/>
    <property type="match status" value="1"/>
</dbReference>
<dbReference type="Gene3D" id="2.90.10.10">
    <property type="entry name" value="Bulb-type lectin domain"/>
    <property type="match status" value="1"/>
</dbReference>
<evidence type="ECO:0000256" key="5">
    <source>
        <dbReference type="ARBA" id="ARBA00022729"/>
    </source>
</evidence>
<evidence type="ECO:0000256" key="2">
    <source>
        <dbReference type="ARBA" id="ARBA00012513"/>
    </source>
</evidence>
<dbReference type="CDD" id="cd00054">
    <property type="entry name" value="EGF_CA"/>
    <property type="match status" value="1"/>
</dbReference>
<comment type="subcellular location">
    <subcellularLocation>
        <location evidence="1">Membrane</location>
        <topology evidence="1">Single-pass membrane protein</topology>
    </subcellularLocation>
</comment>
<dbReference type="SUPFAM" id="SSF56112">
    <property type="entry name" value="Protein kinase-like (PK-like)"/>
    <property type="match status" value="1"/>
</dbReference>
<dbReference type="InterPro" id="IPR011009">
    <property type="entry name" value="Kinase-like_dom_sf"/>
</dbReference>
<keyword evidence="5" id="KW-0732">Signal</keyword>
<keyword evidence="10" id="KW-0325">Glycoprotein</keyword>
<dbReference type="PROSITE" id="PS50948">
    <property type="entry name" value="PAN"/>
    <property type="match status" value="1"/>
</dbReference>
<keyword evidence="6" id="KW-1133">Transmembrane helix</keyword>
<evidence type="ECO:0000256" key="10">
    <source>
        <dbReference type="ARBA" id="ARBA00023180"/>
    </source>
</evidence>
<feature type="domain" description="EGF-like" evidence="15">
    <location>
        <begin position="197"/>
        <end position="233"/>
    </location>
</feature>
<evidence type="ECO:0000259" key="15">
    <source>
        <dbReference type="PROSITE" id="PS50026"/>
    </source>
</evidence>
<dbReference type="EC" id="2.7.11.1" evidence="2"/>
<evidence type="ECO:0000256" key="6">
    <source>
        <dbReference type="ARBA" id="ARBA00022989"/>
    </source>
</evidence>
<evidence type="ECO:0000256" key="14">
    <source>
        <dbReference type="SAM" id="MobiDB-lite"/>
    </source>
</evidence>
<evidence type="ECO:0000313" key="18">
    <source>
        <dbReference type="EMBL" id="CAK9160389.1"/>
    </source>
</evidence>
<comment type="catalytic activity">
    <reaction evidence="11">
        <text>L-threonyl-[protein] + ATP = O-phospho-L-threonyl-[protein] + ADP + H(+)</text>
        <dbReference type="Rhea" id="RHEA:46608"/>
        <dbReference type="Rhea" id="RHEA-COMP:11060"/>
        <dbReference type="Rhea" id="RHEA-COMP:11605"/>
        <dbReference type="ChEBI" id="CHEBI:15378"/>
        <dbReference type="ChEBI" id="CHEBI:30013"/>
        <dbReference type="ChEBI" id="CHEBI:30616"/>
        <dbReference type="ChEBI" id="CHEBI:61977"/>
        <dbReference type="ChEBI" id="CHEBI:456216"/>
        <dbReference type="EC" id="2.7.11.1"/>
    </reaction>
</comment>
<evidence type="ECO:0000256" key="7">
    <source>
        <dbReference type="ARBA" id="ARBA00023136"/>
    </source>
</evidence>
<reference evidence="18 19" key="1">
    <citation type="submission" date="2024-02" db="EMBL/GenBank/DDBJ databases">
        <authorList>
            <person name="Vignale AGUSTIN F."/>
            <person name="Sosa J E."/>
            <person name="Modenutti C."/>
        </authorList>
    </citation>
    <scope>NUCLEOTIDE SEQUENCE [LARGE SCALE GENOMIC DNA]</scope>
</reference>
<feature type="domain" description="Apple" evidence="17">
    <location>
        <begin position="252"/>
        <end position="334"/>
    </location>
</feature>
<keyword evidence="4" id="KW-0812">Transmembrane</keyword>
<comment type="caution">
    <text evidence="18">The sequence shown here is derived from an EMBL/GenBank/DDBJ whole genome shotgun (WGS) entry which is preliminary data.</text>
</comment>
<dbReference type="InterPro" id="IPR036426">
    <property type="entry name" value="Bulb-type_lectin_dom_sf"/>
</dbReference>
<feature type="region of interest" description="Disordered" evidence="14">
    <location>
        <begin position="339"/>
        <end position="370"/>
    </location>
</feature>
<dbReference type="Pfam" id="PF11883">
    <property type="entry name" value="DUF3403"/>
    <property type="match status" value="1"/>
</dbReference>
<dbReference type="GO" id="GO:0016020">
    <property type="term" value="C:membrane"/>
    <property type="evidence" value="ECO:0007669"/>
    <property type="project" value="UniProtKB-SubCell"/>
</dbReference>
<evidence type="ECO:0000313" key="19">
    <source>
        <dbReference type="Proteomes" id="UP001642360"/>
    </source>
</evidence>
<keyword evidence="9" id="KW-0675">Receptor</keyword>
<name>A0ABC8SYX1_9AQUA</name>
<keyword evidence="19" id="KW-1185">Reference proteome</keyword>
<keyword evidence="13" id="KW-0245">EGF-like domain</keyword>
<keyword evidence="7" id="KW-0472">Membrane</keyword>
<dbReference type="SMART" id="SM00108">
    <property type="entry name" value="B_lectin"/>
    <property type="match status" value="1"/>
</dbReference>
<protein>
    <recommendedName>
        <fullName evidence="2">non-specific serine/threonine protein kinase</fullName>
        <ecNumber evidence="2">2.7.11.1</ecNumber>
    </recommendedName>
</protein>
<evidence type="ECO:0000256" key="13">
    <source>
        <dbReference type="PROSITE-ProRule" id="PRU00076"/>
    </source>
</evidence>
<dbReference type="Gene3D" id="3.50.4.10">
    <property type="entry name" value="Hepatocyte Growth Factor"/>
    <property type="match status" value="1"/>
</dbReference>
<keyword evidence="8" id="KW-1015">Disulfide bond</keyword>
<gene>
    <name evidence="18" type="ORF">ILEXP_LOCUS29140</name>
</gene>
<dbReference type="GO" id="GO:0004674">
    <property type="term" value="F:protein serine/threonine kinase activity"/>
    <property type="evidence" value="ECO:0007669"/>
    <property type="project" value="UniProtKB-EC"/>
</dbReference>
<dbReference type="Gene3D" id="3.30.200.20">
    <property type="entry name" value="Phosphorylase Kinase, domain 1"/>
    <property type="match status" value="1"/>
</dbReference>
<dbReference type="AlphaFoldDB" id="A0ABC8SYX1"/>
<evidence type="ECO:0000259" key="16">
    <source>
        <dbReference type="PROSITE" id="PS50927"/>
    </source>
</evidence>
<evidence type="ECO:0000256" key="1">
    <source>
        <dbReference type="ARBA" id="ARBA00004167"/>
    </source>
</evidence>
<evidence type="ECO:0000256" key="11">
    <source>
        <dbReference type="ARBA" id="ARBA00047899"/>
    </source>
</evidence>
<dbReference type="FunFam" id="3.50.4.10:FF:000002">
    <property type="entry name" value="G-type lectin S-receptor-like serine/threonine-protein kinase"/>
    <property type="match status" value="1"/>
</dbReference>
<proteinExistence type="predicted"/>
<accession>A0ABC8SYX1</accession>
<dbReference type="InterPro" id="IPR001480">
    <property type="entry name" value="Bulb-type_lectin_dom"/>
</dbReference>
<dbReference type="Pfam" id="PF08276">
    <property type="entry name" value="PAN_2"/>
    <property type="match status" value="1"/>
</dbReference>
<dbReference type="Pfam" id="PF00954">
    <property type="entry name" value="S_locus_glycop"/>
    <property type="match status" value="1"/>
</dbReference>
<comment type="caution">
    <text evidence="13">Lacks conserved residue(s) required for the propagation of feature annotation.</text>
</comment>
<dbReference type="Proteomes" id="UP001642360">
    <property type="component" value="Unassembled WGS sequence"/>
</dbReference>
<dbReference type="PANTHER" id="PTHR32444">
    <property type="entry name" value="BULB-TYPE LECTIN DOMAIN-CONTAINING PROTEIN"/>
    <property type="match status" value="1"/>
</dbReference>
<dbReference type="InterPro" id="IPR021820">
    <property type="entry name" value="S-locus_recpt_kinase_C"/>
</dbReference>
<keyword evidence="3" id="KW-0597">Phosphoprotein</keyword>
<dbReference type="PROSITE" id="PS50927">
    <property type="entry name" value="BULB_LECTIN"/>
    <property type="match status" value="1"/>
</dbReference>
<dbReference type="SMART" id="SM00473">
    <property type="entry name" value="PAN_AP"/>
    <property type="match status" value="1"/>
</dbReference>
<dbReference type="PANTHER" id="PTHR32444:SF234">
    <property type="entry name" value="RECEPTOR-LIKE SERINE_THREONINE-PROTEIN KINASE"/>
    <property type="match status" value="1"/>
</dbReference>
<evidence type="ECO:0000256" key="9">
    <source>
        <dbReference type="ARBA" id="ARBA00023170"/>
    </source>
</evidence>
<dbReference type="Pfam" id="PF01453">
    <property type="entry name" value="B_lectin"/>
    <property type="match status" value="1"/>
</dbReference>
<organism evidence="18 19">
    <name type="scientific">Ilex paraguariensis</name>
    <name type="common">yerba mate</name>
    <dbReference type="NCBI Taxonomy" id="185542"/>
    <lineage>
        <taxon>Eukaryota</taxon>
        <taxon>Viridiplantae</taxon>
        <taxon>Streptophyta</taxon>
        <taxon>Embryophyta</taxon>
        <taxon>Tracheophyta</taxon>
        <taxon>Spermatophyta</taxon>
        <taxon>Magnoliopsida</taxon>
        <taxon>eudicotyledons</taxon>
        <taxon>Gunneridae</taxon>
        <taxon>Pentapetalae</taxon>
        <taxon>asterids</taxon>
        <taxon>campanulids</taxon>
        <taxon>Aquifoliales</taxon>
        <taxon>Aquifoliaceae</taxon>
        <taxon>Ilex</taxon>
    </lineage>
</organism>
<evidence type="ECO:0000256" key="4">
    <source>
        <dbReference type="ARBA" id="ARBA00022692"/>
    </source>
</evidence>
<sequence length="503" mass="56216">EQSDDGPQNKESPGSSKNRYLGIWYKNIPVRTVVWVANRQSPIKDLSGTLMFNKTGNLVLVSHKDVVVWSSNSLKQVQNPVAQLLDSGNFIIREERERNSDIFVWQSFDYPSDTLLPGMKVGCDLRNGLNRRLSSWKNSEDPSPGELPYGIEHPPYPEALKNKSVISRLVVNQTTSALERPVWIESDQIWKPYFSWPQDYCDDYDLCGANGICDLGASPVCQCLQGFKPKSPEKWKSMDWSQGCIRNEPLNCHSTEGFLKFVGLKVPDTANCWVNQSMNLNECRDKCLKNCSCMAYTNLDIRENGSGCAIWIGDLIDIRQFATGGDNLYIRMPASSLEGTNNGTTGKSDPGEAKDAENGHSEESPSDQGLDLPSFDLATISIATNNFSTNNKLGQGGFGPVYKAWRLWTEERATELIDTLVEYSCIYPEIFRSIHVGLLCVQQQPEDRLNMFSVVLMLSGESVLPQPKQPGFLIEVQNEAHPSSSNNERCSANEMTVTLLEAR</sequence>
<dbReference type="EMBL" id="CAUOFW020003508">
    <property type="protein sequence ID" value="CAK9160389.1"/>
    <property type="molecule type" value="Genomic_DNA"/>
</dbReference>
<evidence type="ECO:0000259" key="17">
    <source>
        <dbReference type="PROSITE" id="PS50948"/>
    </source>
</evidence>
<dbReference type="CDD" id="cd01098">
    <property type="entry name" value="PAN_AP_plant"/>
    <property type="match status" value="1"/>
</dbReference>
<dbReference type="InterPro" id="IPR000742">
    <property type="entry name" value="EGF"/>
</dbReference>
<evidence type="ECO:0000256" key="12">
    <source>
        <dbReference type="ARBA" id="ARBA00048679"/>
    </source>
</evidence>
<feature type="domain" description="Bulb-type lectin" evidence="16">
    <location>
        <begin position="1"/>
        <end position="105"/>
    </location>
</feature>
<dbReference type="InterPro" id="IPR000858">
    <property type="entry name" value="S_locus_glycoprot_dom"/>
</dbReference>
<comment type="catalytic activity">
    <reaction evidence="12">
        <text>L-seryl-[protein] + ATP = O-phospho-L-seryl-[protein] + ADP + H(+)</text>
        <dbReference type="Rhea" id="RHEA:17989"/>
        <dbReference type="Rhea" id="RHEA-COMP:9863"/>
        <dbReference type="Rhea" id="RHEA-COMP:11604"/>
        <dbReference type="ChEBI" id="CHEBI:15378"/>
        <dbReference type="ChEBI" id="CHEBI:29999"/>
        <dbReference type="ChEBI" id="CHEBI:30616"/>
        <dbReference type="ChEBI" id="CHEBI:83421"/>
        <dbReference type="ChEBI" id="CHEBI:456216"/>
        <dbReference type="EC" id="2.7.11.1"/>
    </reaction>
</comment>
<feature type="compositionally biased region" description="Basic and acidic residues" evidence="14">
    <location>
        <begin position="349"/>
        <end position="363"/>
    </location>
</feature>